<dbReference type="Proteomes" id="UP001454086">
    <property type="component" value="Unassembled WGS sequence"/>
</dbReference>
<organism evidence="1 2">
    <name type="scientific">Enterocloster hominis</name>
    <name type="common">ex Hitch et al. 2024</name>
    <dbReference type="NCBI Taxonomy" id="1917870"/>
    <lineage>
        <taxon>Bacteria</taxon>
        <taxon>Bacillati</taxon>
        <taxon>Bacillota</taxon>
        <taxon>Clostridia</taxon>
        <taxon>Lachnospirales</taxon>
        <taxon>Lachnospiraceae</taxon>
        <taxon>Enterocloster</taxon>
    </lineage>
</organism>
<accession>A0ABV1D9Y8</accession>
<evidence type="ECO:0000313" key="1">
    <source>
        <dbReference type="EMBL" id="MEQ2427194.1"/>
    </source>
</evidence>
<comment type="caution">
    <text evidence="1">The sequence shown here is derived from an EMBL/GenBank/DDBJ whole genome shotgun (WGS) entry which is preliminary data.</text>
</comment>
<reference evidence="1 2" key="1">
    <citation type="submission" date="2024-03" db="EMBL/GenBank/DDBJ databases">
        <title>Human intestinal bacterial collection.</title>
        <authorList>
            <person name="Pauvert C."/>
            <person name="Hitch T.C.A."/>
            <person name="Clavel T."/>
        </authorList>
    </citation>
    <scope>NUCLEOTIDE SEQUENCE [LARGE SCALE GENOMIC DNA]</scope>
    <source>
        <strain evidence="1 2">CLA-SR-H021</strain>
    </source>
</reference>
<feature type="non-terminal residue" evidence="1">
    <location>
        <position position="1"/>
    </location>
</feature>
<dbReference type="EMBL" id="JBBMFM010000092">
    <property type="protein sequence ID" value="MEQ2427194.1"/>
    <property type="molecule type" value="Genomic_DNA"/>
</dbReference>
<gene>
    <name evidence="1" type="ORF">WMQ36_19690</name>
</gene>
<evidence type="ECO:0000313" key="2">
    <source>
        <dbReference type="Proteomes" id="UP001454086"/>
    </source>
</evidence>
<sequence>DLCGGIENAVKNALKASGRSIPWQVVTVRTDGSLI</sequence>
<proteinExistence type="predicted"/>
<name>A0ABV1D9Y8_9FIRM</name>
<protein>
    <submittedName>
        <fullName evidence="1">4Fe-4S ferredoxin</fullName>
    </submittedName>
</protein>
<keyword evidence="2" id="KW-1185">Reference proteome</keyword>